<reference evidence="2" key="1">
    <citation type="journal article" date="2020" name="Cell">
        <title>Large-Scale Comparative Analyses of Tick Genomes Elucidate Their Genetic Diversity and Vector Capacities.</title>
        <authorList>
            <consortium name="Tick Genome and Microbiome Consortium (TIGMIC)"/>
            <person name="Jia N."/>
            <person name="Wang J."/>
            <person name="Shi W."/>
            <person name="Du L."/>
            <person name="Sun Y."/>
            <person name="Zhan W."/>
            <person name="Jiang J.F."/>
            <person name="Wang Q."/>
            <person name="Zhang B."/>
            <person name="Ji P."/>
            <person name="Bell-Sakyi L."/>
            <person name="Cui X.M."/>
            <person name="Yuan T.T."/>
            <person name="Jiang B.G."/>
            <person name="Yang W.F."/>
            <person name="Lam T.T."/>
            <person name="Chang Q.C."/>
            <person name="Ding S.J."/>
            <person name="Wang X.J."/>
            <person name="Zhu J.G."/>
            <person name="Ruan X.D."/>
            <person name="Zhao L."/>
            <person name="Wei J.T."/>
            <person name="Ye R.Z."/>
            <person name="Que T.C."/>
            <person name="Du C.H."/>
            <person name="Zhou Y.H."/>
            <person name="Cheng J.X."/>
            <person name="Dai P.F."/>
            <person name="Guo W.B."/>
            <person name="Han X.H."/>
            <person name="Huang E.J."/>
            <person name="Li L.F."/>
            <person name="Wei W."/>
            <person name="Gao Y.C."/>
            <person name="Liu J.Z."/>
            <person name="Shao H.Z."/>
            <person name="Wang X."/>
            <person name="Wang C.C."/>
            <person name="Yang T.C."/>
            <person name="Huo Q.B."/>
            <person name="Li W."/>
            <person name="Chen H.Y."/>
            <person name="Chen S.E."/>
            <person name="Zhou L.G."/>
            <person name="Ni X.B."/>
            <person name="Tian J.H."/>
            <person name="Sheng Y."/>
            <person name="Liu T."/>
            <person name="Pan Y.S."/>
            <person name="Xia L.Y."/>
            <person name="Li J."/>
            <person name="Zhao F."/>
            <person name="Cao W.C."/>
        </authorList>
    </citation>
    <scope>NUCLEOTIDE SEQUENCE</scope>
    <source>
        <strain evidence="2">Rsan-2018</strain>
    </source>
</reference>
<feature type="chain" id="PRO_5038964041" description="MATH domain-containing protein" evidence="1">
    <location>
        <begin position="25"/>
        <end position="151"/>
    </location>
</feature>
<evidence type="ECO:0000313" key="2">
    <source>
        <dbReference type="EMBL" id="KAH7944092.1"/>
    </source>
</evidence>
<feature type="signal peptide" evidence="1">
    <location>
        <begin position="1"/>
        <end position="24"/>
    </location>
</feature>
<sequence length="151" mass="17347">MSQLPLLLFLTNIVTLFLIMTSYASKELLQGKPPKAHIQRPALWHVPLHLPDGQRAVLVVRKKDNDSAEELFYAHIFLFVEPEEASHYGYSMWLKGLNHAGCWESRLSAVKDYFACKKNREGFVFSKSVAARVFDGQGISFYIRVDRVLFE</sequence>
<keyword evidence="1" id="KW-0732">Signal</keyword>
<reference evidence="2" key="2">
    <citation type="submission" date="2021-09" db="EMBL/GenBank/DDBJ databases">
        <authorList>
            <person name="Jia N."/>
            <person name="Wang J."/>
            <person name="Shi W."/>
            <person name="Du L."/>
            <person name="Sun Y."/>
            <person name="Zhan W."/>
            <person name="Jiang J."/>
            <person name="Wang Q."/>
            <person name="Zhang B."/>
            <person name="Ji P."/>
            <person name="Sakyi L.B."/>
            <person name="Cui X."/>
            <person name="Yuan T."/>
            <person name="Jiang B."/>
            <person name="Yang W."/>
            <person name="Lam T.T.-Y."/>
            <person name="Chang Q."/>
            <person name="Ding S."/>
            <person name="Wang X."/>
            <person name="Zhu J."/>
            <person name="Ruan X."/>
            <person name="Zhao L."/>
            <person name="Wei J."/>
            <person name="Que T."/>
            <person name="Du C."/>
            <person name="Cheng J."/>
            <person name="Dai P."/>
            <person name="Han X."/>
            <person name="Huang E."/>
            <person name="Gao Y."/>
            <person name="Liu J."/>
            <person name="Shao H."/>
            <person name="Ye R."/>
            <person name="Li L."/>
            <person name="Wei W."/>
            <person name="Wang X."/>
            <person name="Wang C."/>
            <person name="Huo Q."/>
            <person name="Li W."/>
            <person name="Guo W."/>
            <person name="Chen H."/>
            <person name="Chen S."/>
            <person name="Zhou L."/>
            <person name="Zhou L."/>
            <person name="Ni X."/>
            <person name="Tian J."/>
            <person name="Zhou Y."/>
            <person name="Sheng Y."/>
            <person name="Liu T."/>
            <person name="Pan Y."/>
            <person name="Xia L."/>
            <person name="Li J."/>
            <person name="Zhao F."/>
            <person name="Cao W."/>
        </authorList>
    </citation>
    <scope>NUCLEOTIDE SEQUENCE</scope>
    <source>
        <strain evidence="2">Rsan-2018</strain>
        <tissue evidence="2">Larvae</tissue>
    </source>
</reference>
<proteinExistence type="predicted"/>
<dbReference type="Gene3D" id="2.60.210.10">
    <property type="entry name" value="Apoptosis, Tumor Necrosis Factor Receptor Associated Protein 2, Chain A"/>
    <property type="match status" value="1"/>
</dbReference>
<organism evidence="2 3">
    <name type="scientific">Rhipicephalus sanguineus</name>
    <name type="common">Brown dog tick</name>
    <name type="synonym">Ixodes sanguineus</name>
    <dbReference type="NCBI Taxonomy" id="34632"/>
    <lineage>
        <taxon>Eukaryota</taxon>
        <taxon>Metazoa</taxon>
        <taxon>Ecdysozoa</taxon>
        <taxon>Arthropoda</taxon>
        <taxon>Chelicerata</taxon>
        <taxon>Arachnida</taxon>
        <taxon>Acari</taxon>
        <taxon>Parasitiformes</taxon>
        <taxon>Ixodida</taxon>
        <taxon>Ixodoidea</taxon>
        <taxon>Ixodidae</taxon>
        <taxon>Rhipicephalinae</taxon>
        <taxon>Rhipicephalus</taxon>
        <taxon>Rhipicephalus</taxon>
    </lineage>
</organism>
<name>A0A9D4SSH0_RHISA</name>
<evidence type="ECO:0000313" key="3">
    <source>
        <dbReference type="Proteomes" id="UP000821837"/>
    </source>
</evidence>
<gene>
    <name evidence="2" type="ORF">HPB52_015450</name>
</gene>
<dbReference type="AlphaFoldDB" id="A0A9D4SSH0"/>
<comment type="caution">
    <text evidence="2">The sequence shown here is derived from an EMBL/GenBank/DDBJ whole genome shotgun (WGS) entry which is preliminary data.</text>
</comment>
<dbReference type="EMBL" id="JABSTV010001253">
    <property type="protein sequence ID" value="KAH7944092.1"/>
    <property type="molecule type" value="Genomic_DNA"/>
</dbReference>
<accession>A0A9D4SSH0</accession>
<evidence type="ECO:0008006" key="4">
    <source>
        <dbReference type="Google" id="ProtNLM"/>
    </source>
</evidence>
<dbReference type="InterPro" id="IPR008974">
    <property type="entry name" value="TRAF-like"/>
</dbReference>
<keyword evidence="3" id="KW-1185">Reference proteome</keyword>
<protein>
    <recommendedName>
        <fullName evidence="4">MATH domain-containing protein</fullName>
    </recommendedName>
</protein>
<evidence type="ECO:0000256" key="1">
    <source>
        <dbReference type="SAM" id="SignalP"/>
    </source>
</evidence>
<dbReference type="Proteomes" id="UP000821837">
    <property type="component" value="Unassembled WGS sequence"/>
</dbReference>